<protein>
    <submittedName>
        <fullName evidence="1">Uncharacterized protein</fullName>
    </submittedName>
</protein>
<evidence type="ECO:0000313" key="2">
    <source>
        <dbReference type="Proteomes" id="UP000272833"/>
    </source>
</evidence>
<dbReference type="Proteomes" id="UP000272833">
    <property type="component" value="Unassembled WGS sequence"/>
</dbReference>
<sequence length="213" mass="22891">MGESRALYLLDSDAAKKICQYHLLHELAGALGCGLESFAVLPQLKFQLRLANDGKALAKLGTDEAVDLARQLIGAATEVEILAESANPLLLLGRPDIDSGEVTLFAALHGNDAELLSGDKRAYVALSKVEGVQETEALWARLLCLEEALYLIMRSTDFQLVSDKVRAKPCVDTALSIAFGRAAANTPEAVFEALLSYMQALAKDTGGRYILPD</sequence>
<organism evidence="1 2">
    <name type="scientific">Ectopseudomonas oleovorans</name>
    <name type="common">Pseudomonas oleovorans</name>
    <dbReference type="NCBI Taxonomy" id="301"/>
    <lineage>
        <taxon>Bacteria</taxon>
        <taxon>Pseudomonadati</taxon>
        <taxon>Pseudomonadota</taxon>
        <taxon>Gammaproteobacteria</taxon>
        <taxon>Pseudomonadales</taxon>
        <taxon>Pseudomonadaceae</taxon>
        <taxon>Ectopseudomonas</taxon>
    </lineage>
</organism>
<comment type="caution">
    <text evidence="1">The sequence shown here is derived from an EMBL/GenBank/DDBJ whole genome shotgun (WGS) entry which is preliminary data.</text>
</comment>
<dbReference type="EMBL" id="RHRS01000122">
    <property type="protein sequence ID" value="RRW25508.1"/>
    <property type="molecule type" value="Genomic_DNA"/>
</dbReference>
<reference evidence="1 2" key="1">
    <citation type="submission" date="2018-10" db="EMBL/GenBank/DDBJ databases">
        <title>Transmission dynamics of multidrug resistant bacteria on intensive care unit surfaces.</title>
        <authorList>
            <person name="D'Souza A.W."/>
            <person name="Potter R.F."/>
            <person name="Wallace M."/>
            <person name="Shupe A."/>
            <person name="Patel S."/>
            <person name="Sun S."/>
            <person name="Gul D."/>
            <person name="Kwon J.H."/>
            <person name="Andleeb S."/>
            <person name="Burnham C.-A.D."/>
            <person name="Dantas G."/>
        </authorList>
    </citation>
    <scope>NUCLEOTIDE SEQUENCE [LARGE SCALE GENOMIC DNA]</scope>
    <source>
        <strain evidence="1 2">PO_271</strain>
    </source>
</reference>
<accession>A0A3R8WR39</accession>
<proteinExistence type="predicted"/>
<evidence type="ECO:0000313" key="1">
    <source>
        <dbReference type="EMBL" id="RRW25508.1"/>
    </source>
</evidence>
<gene>
    <name evidence="1" type="ORF">EGJ44_22565</name>
</gene>
<dbReference type="AlphaFoldDB" id="A0A3R8WR39"/>
<name>A0A3R8WR39_ECTOL</name>